<protein>
    <recommendedName>
        <fullName evidence="1">Phosphatidic acid phosphatase type 2/haloperoxidase domain-containing protein</fullName>
    </recommendedName>
</protein>
<name>A0A163CQU1_9FLAO</name>
<evidence type="ECO:0000313" key="2">
    <source>
        <dbReference type="EMBL" id="KZS42670.1"/>
    </source>
</evidence>
<dbReference type="EMBL" id="LQRT01000002">
    <property type="protein sequence ID" value="KZS42670.1"/>
    <property type="molecule type" value="Genomic_DNA"/>
</dbReference>
<dbReference type="InterPro" id="IPR036938">
    <property type="entry name" value="PAP2/HPO_sf"/>
</dbReference>
<reference evidence="2 3" key="1">
    <citation type="submission" date="2016-01" db="EMBL/GenBank/DDBJ databases">
        <title>The draft genome sequence of Aquimarina sp. RZW4-3-2.</title>
        <authorList>
            <person name="Wang Y."/>
        </authorList>
    </citation>
    <scope>NUCLEOTIDE SEQUENCE [LARGE SCALE GENOMIC DNA]</scope>
    <source>
        <strain evidence="2 3">RZW4-3-2</strain>
    </source>
</reference>
<dbReference type="PANTHER" id="PTHR34599:SF1">
    <property type="entry name" value="PHOSPHATIDIC ACID PHOSPHATASE TYPE 2_HALOPEROXIDASE DOMAIN-CONTAINING PROTEIN"/>
    <property type="match status" value="1"/>
</dbReference>
<dbReference type="SUPFAM" id="SSF48317">
    <property type="entry name" value="Acid phosphatase/Vanadium-dependent haloperoxidase"/>
    <property type="match status" value="1"/>
</dbReference>
<sequence length="456" mass="51742">MIQKVYHVKLNKDMRVLVIFSLSILIFSTIGCSPKAYDDEAFKIYSKEQLNIWNKIVTDIMVKDIFSPPVASRIYAYPNITAHEILTNTDTSLVSLSNTIKHLKDIPEPQKEKKYNFEIAAIIGFSMVAEDLVYSYDIVAHKRKVYLEKIKTFGISQEVINNSVEYGVLVADHIKKWANNDGYKSRNNHSQIINDKGEGTWKPTPPDFLEPIEPNWHRLRTFVIDSAGQFSSGEPTDFDTDKLSLFYKESIEVYDAVRNASTEQLEIAKFWDCNPNASTHTGHIMKFEQKISPGAHWMLIASHVSKKQDLGFIERARVFTFLSVTLADSFISCWNDKYKTVVIRPETYINRYIDKSWRPVLQTPAFPEYTSGHSVASAASAAMLSEMLGHQTAFTDSTEVEYGLPIRSFVSFKAAAEEAAISRLYGGIHYMPAITNGVKQGNQIGNYISKQLIKKN</sequence>
<evidence type="ECO:0000259" key="1">
    <source>
        <dbReference type="Pfam" id="PF01569"/>
    </source>
</evidence>
<dbReference type="InterPro" id="IPR000326">
    <property type="entry name" value="PAP2/HPO"/>
</dbReference>
<dbReference type="Gene3D" id="1.10.606.20">
    <property type="match status" value="1"/>
</dbReference>
<dbReference type="STRING" id="1642818.AWE51_04265"/>
<organism evidence="2 3">
    <name type="scientific">Aquimarina aggregata</name>
    <dbReference type="NCBI Taxonomy" id="1642818"/>
    <lineage>
        <taxon>Bacteria</taxon>
        <taxon>Pseudomonadati</taxon>
        <taxon>Bacteroidota</taxon>
        <taxon>Flavobacteriia</taxon>
        <taxon>Flavobacteriales</taxon>
        <taxon>Flavobacteriaceae</taxon>
        <taxon>Aquimarina</taxon>
    </lineage>
</organism>
<dbReference type="PANTHER" id="PTHR34599">
    <property type="entry name" value="PEROXIDASE-RELATED"/>
    <property type="match status" value="1"/>
</dbReference>
<evidence type="ECO:0000313" key="3">
    <source>
        <dbReference type="Proteomes" id="UP000076715"/>
    </source>
</evidence>
<proteinExistence type="predicted"/>
<accession>A0A163CQU1</accession>
<dbReference type="PROSITE" id="PS51257">
    <property type="entry name" value="PROKAR_LIPOPROTEIN"/>
    <property type="match status" value="1"/>
</dbReference>
<dbReference type="InterPro" id="IPR052559">
    <property type="entry name" value="V-haloperoxidase"/>
</dbReference>
<dbReference type="RefSeq" id="WP_082832323.1">
    <property type="nucleotide sequence ID" value="NZ_LQRT01000002.1"/>
</dbReference>
<dbReference type="AlphaFoldDB" id="A0A163CQU1"/>
<gene>
    <name evidence="2" type="ORF">AWE51_04265</name>
</gene>
<dbReference type="Pfam" id="PF01569">
    <property type="entry name" value="PAP2"/>
    <property type="match status" value="1"/>
</dbReference>
<dbReference type="CDD" id="cd03398">
    <property type="entry name" value="PAP2_haloperoxidase"/>
    <property type="match status" value="1"/>
</dbReference>
<comment type="caution">
    <text evidence="2">The sequence shown here is derived from an EMBL/GenBank/DDBJ whole genome shotgun (WGS) entry which is preliminary data.</text>
</comment>
<dbReference type="Proteomes" id="UP000076715">
    <property type="component" value="Unassembled WGS sequence"/>
</dbReference>
<dbReference type="OrthoDB" id="9780455at2"/>
<feature type="domain" description="Phosphatidic acid phosphatase type 2/haloperoxidase" evidence="1">
    <location>
        <begin position="322"/>
        <end position="441"/>
    </location>
</feature>
<keyword evidence="3" id="KW-1185">Reference proteome</keyword>